<proteinExistence type="predicted"/>
<reference evidence="2" key="1">
    <citation type="submission" date="2020-09" db="EMBL/GenBank/DDBJ databases">
        <title>Hoyosella lacisalsi sp. nov., a halotolerant actinobacterium isolated from soil of Lake Gudzhirganskoe.</title>
        <authorList>
            <person name="Yang Q."/>
            <person name="Guo P.Y."/>
            <person name="Liu S.W."/>
            <person name="Li F.N."/>
            <person name="Sun C.H."/>
        </authorList>
    </citation>
    <scope>NUCLEOTIDE SEQUENCE</scope>
    <source>
        <strain evidence="2">G463</strain>
    </source>
</reference>
<sequence>MDAPAGRSSVDLYWLPLGAGGRVVRWNGRAYEALAARLSHRVAADLYHSALSVTHRGNMHTIEMGPVWNIKAPLRGVVAVGPVGARWLGRFRLFRYEIRCWRDGRIPDITEAVDSPQRLSDDDARAARMLDLVSTAPLLTWGRDEMRTGDMWNSNSLVSWLLARTGHDTSVLAPPGHGRAPGWDAGLAIARDAGAATSPGAAPRPPRPGPRAPEVLPNAPPRGRNRVQNRTNPGRRQPASP</sequence>
<name>A0A927JDA2_9ACTN</name>
<comment type="caution">
    <text evidence="2">The sequence shown here is derived from an EMBL/GenBank/DDBJ whole genome shotgun (WGS) entry which is preliminary data.</text>
</comment>
<dbReference type="AlphaFoldDB" id="A0A927JDA2"/>
<evidence type="ECO:0000313" key="2">
    <source>
        <dbReference type="EMBL" id="MBD8506715.1"/>
    </source>
</evidence>
<evidence type="ECO:0000313" key="3">
    <source>
        <dbReference type="Proteomes" id="UP000642993"/>
    </source>
</evidence>
<keyword evidence="3" id="KW-1185">Reference proteome</keyword>
<dbReference type="Proteomes" id="UP000642993">
    <property type="component" value="Unassembled WGS sequence"/>
</dbReference>
<feature type="compositionally biased region" description="Pro residues" evidence="1">
    <location>
        <begin position="202"/>
        <end position="211"/>
    </location>
</feature>
<dbReference type="RefSeq" id="WP_192039189.1">
    <property type="nucleotide sequence ID" value="NZ_JACYWE010000005.1"/>
</dbReference>
<accession>A0A927JDA2</accession>
<protein>
    <submittedName>
        <fullName evidence="2">Uncharacterized protein</fullName>
    </submittedName>
</protein>
<dbReference type="EMBL" id="JACYWE010000005">
    <property type="protein sequence ID" value="MBD8506715.1"/>
    <property type="molecule type" value="Genomic_DNA"/>
</dbReference>
<gene>
    <name evidence="2" type="ORF">HT102_09475</name>
</gene>
<feature type="compositionally biased region" description="Low complexity" evidence="1">
    <location>
        <begin position="192"/>
        <end position="201"/>
    </location>
</feature>
<organism evidence="2 3">
    <name type="scientific">Lolliginicoccus lacisalsi</name>
    <dbReference type="NCBI Taxonomy" id="2742202"/>
    <lineage>
        <taxon>Bacteria</taxon>
        <taxon>Bacillati</taxon>
        <taxon>Actinomycetota</taxon>
        <taxon>Actinomycetes</taxon>
        <taxon>Mycobacteriales</taxon>
        <taxon>Hoyosellaceae</taxon>
        <taxon>Lolliginicoccus</taxon>
    </lineage>
</organism>
<feature type="region of interest" description="Disordered" evidence="1">
    <location>
        <begin position="192"/>
        <end position="241"/>
    </location>
</feature>
<evidence type="ECO:0000256" key="1">
    <source>
        <dbReference type="SAM" id="MobiDB-lite"/>
    </source>
</evidence>